<evidence type="ECO:0000256" key="4">
    <source>
        <dbReference type="ARBA" id="ARBA00022989"/>
    </source>
</evidence>
<keyword evidence="5 7" id="KW-0472">Membrane</keyword>
<dbReference type="AlphaFoldDB" id="A0A202E911"/>
<proteinExistence type="inferred from homology"/>
<evidence type="ECO:0000256" key="7">
    <source>
        <dbReference type="SAM" id="Phobius"/>
    </source>
</evidence>
<feature type="transmembrane region" description="Helical" evidence="7">
    <location>
        <begin position="131"/>
        <end position="148"/>
    </location>
</feature>
<sequence>MNRGKGFLLLLLAIVVVLVVGIVRPFLEYVLLGLLLAYVLFPIHVRLVDVLSTRLPTARFAEPLSALGLILASLVAIILPLLYVFLAFLGDLQVIYRGESNIETALIESKIAEYAGAEINLEEGITLVTEWMFAVFFGDVSGLFASMLHASLGIALLLFLVFYLLIDGPALVAWLTQASPLSPSVSQTLTDQIDRTTWGAVVGHAFAAVVQALVAGVGFYLVGISNVVFWTIVMVILAFLPLIGVFIVWAPAAVYLYLIDEPTAAVFLAAYGLIVVSFIDYYVRPIVIDKRARINPAAILVGVFGGVYTLGFVGLFVGPILIGVLVAIIETYRTEYRDGQRQQSNTVTESTPQHGDSSESATPLDATDEQSRPIR</sequence>
<feature type="transmembrane region" description="Helical" evidence="7">
    <location>
        <begin position="264"/>
        <end position="283"/>
    </location>
</feature>
<accession>A0A202E911</accession>
<gene>
    <name evidence="8" type="ORF">B2G88_08605</name>
</gene>
<feature type="transmembrane region" description="Helical" evidence="7">
    <location>
        <begin position="155"/>
        <end position="176"/>
    </location>
</feature>
<feature type="transmembrane region" description="Helical" evidence="7">
    <location>
        <begin position="295"/>
        <end position="328"/>
    </location>
</feature>
<evidence type="ECO:0000313" key="9">
    <source>
        <dbReference type="Proteomes" id="UP000196084"/>
    </source>
</evidence>
<dbReference type="PANTHER" id="PTHR21716">
    <property type="entry name" value="TRANSMEMBRANE PROTEIN"/>
    <property type="match status" value="1"/>
</dbReference>
<feature type="transmembrane region" description="Helical" evidence="7">
    <location>
        <begin position="64"/>
        <end position="89"/>
    </location>
</feature>
<comment type="caution">
    <text evidence="8">The sequence shown here is derived from an EMBL/GenBank/DDBJ whole genome shotgun (WGS) entry which is preliminary data.</text>
</comment>
<feature type="compositionally biased region" description="Polar residues" evidence="6">
    <location>
        <begin position="341"/>
        <end position="361"/>
    </location>
</feature>
<keyword evidence="9" id="KW-1185">Reference proteome</keyword>
<dbReference type="RefSeq" id="WP_087714538.1">
    <property type="nucleotide sequence ID" value="NZ_MWPH01000002.1"/>
</dbReference>
<dbReference type="PANTHER" id="PTHR21716:SF4">
    <property type="entry name" value="TRANSMEMBRANE PROTEIN 245"/>
    <property type="match status" value="1"/>
</dbReference>
<protein>
    <recommendedName>
        <fullName evidence="10">AI-2E family transporter</fullName>
    </recommendedName>
</protein>
<evidence type="ECO:0000256" key="2">
    <source>
        <dbReference type="ARBA" id="ARBA00009773"/>
    </source>
</evidence>
<feature type="transmembrane region" description="Helical" evidence="7">
    <location>
        <begin position="229"/>
        <end position="258"/>
    </location>
</feature>
<evidence type="ECO:0000256" key="5">
    <source>
        <dbReference type="ARBA" id="ARBA00023136"/>
    </source>
</evidence>
<dbReference type="GO" id="GO:0016020">
    <property type="term" value="C:membrane"/>
    <property type="evidence" value="ECO:0007669"/>
    <property type="project" value="UniProtKB-SubCell"/>
</dbReference>
<evidence type="ECO:0008006" key="10">
    <source>
        <dbReference type="Google" id="ProtNLM"/>
    </source>
</evidence>
<keyword evidence="4 7" id="KW-1133">Transmembrane helix</keyword>
<organism evidence="8 9">
    <name type="scientific">Natronolimnobius baerhuensis</name>
    <dbReference type="NCBI Taxonomy" id="253108"/>
    <lineage>
        <taxon>Archaea</taxon>
        <taxon>Methanobacteriati</taxon>
        <taxon>Methanobacteriota</taxon>
        <taxon>Stenosarchaea group</taxon>
        <taxon>Halobacteria</taxon>
        <taxon>Halobacteriales</taxon>
        <taxon>Natrialbaceae</taxon>
        <taxon>Natronolimnobius</taxon>
    </lineage>
</organism>
<comment type="similarity">
    <text evidence="2">Belongs to the autoinducer-2 exporter (AI-2E) (TC 2.A.86) family.</text>
</comment>
<keyword evidence="3 7" id="KW-0812">Transmembrane</keyword>
<evidence type="ECO:0000256" key="1">
    <source>
        <dbReference type="ARBA" id="ARBA00004141"/>
    </source>
</evidence>
<dbReference type="EMBL" id="MWPH01000002">
    <property type="protein sequence ID" value="OVE84460.1"/>
    <property type="molecule type" value="Genomic_DNA"/>
</dbReference>
<evidence type="ECO:0000256" key="6">
    <source>
        <dbReference type="SAM" id="MobiDB-lite"/>
    </source>
</evidence>
<dbReference type="Pfam" id="PF01594">
    <property type="entry name" value="AI-2E_transport"/>
    <property type="match status" value="1"/>
</dbReference>
<name>A0A202E911_9EURY</name>
<dbReference type="Proteomes" id="UP000196084">
    <property type="component" value="Unassembled WGS sequence"/>
</dbReference>
<evidence type="ECO:0000256" key="3">
    <source>
        <dbReference type="ARBA" id="ARBA00022692"/>
    </source>
</evidence>
<comment type="subcellular location">
    <subcellularLocation>
        <location evidence="1">Membrane</location>
        <topology evidence="1">Multi-pass membrane protein</topology>
    </subcellularLocation>
</comment>
<dbReference type="InterPro" id="IPR002549">
    <property type="entry name" value="AI-2E-like"/>
</dbReference>
<feature type="region of interest" description="Disordered" evidence="6">
    <location>
        <begin position="339"/>
        <end position="375"/>
    </location>
</feature>
<evidence type="ECO:0000313" key="8">
    <source>
        <dbReference type="EMBL" id="OVE84460.1"/>
    </source>
</evidence>
<feature type="transmembrane region" description="Helical" evidence="7">
    <location>
        <begin position="31"/>
        <end position="52"/>
    </location>
</feature>
<feature type="transmembrane region" description="Helical" evidence="7">
    <location>
        <begin position="196"/>
        <end position="222"/>
    </location>
</feature>
<dbReference type="OrthoDB" id="137390at2157"/>
<reference evidence="8 9" key="1">
    <citation type="submission" date="2017-02" db="EMBL/GenBank/DDBJ databases">
        <title>Natronthermophilus aegyptiacus gen. nov.,sp. nov., an aerobic, extremely halophilic alkalithermophilic archaeon isolated from the athalassohaline Wadi An Natrun, Egypt.</title>
        <authorList>
            <person name="Zhao B."/>
        </authorList>
    </citation>
    <scope>NUCLEOTIDE SEQUENCE [LARGE SCALE GENOMIC DNA]</scope>
    <source>
        <strain evidence="8 9">CGMCC 1.3597</strain>
    </source>
</reference>